<proteinExistence type="predicted"/>
<feature type="compositionally biased region" description="Low complexity" evidence="1">
    <location>
        <begin position="9"/>
        <end position="23"/>
    </location>
</feature>
<reference evidence="3" key="1">
    <citation type="submission" date="2021-01" db="EMBL/GenBank/DDBJ databases">
        <authorList>
            <person name="Corre E."/>
            <person name="Pelletier E."/>
            <person name="Niang G."/>
            <person name="Scheremetjew M."/>
            <person name="Finn R."/>
            <person name="Kale V."/>
            <person name="Holt S."/>
            <person name="Cochrane G."/>
            <person name="Meng A."/>
            <person name="Brown T."/>
            <person name="Cohen L."/>
        </authorList>
    </citation>
    <scope>NUCLEOTIDE SEQUENCE</scope>
    <source>
        <strain evidence="3">CCMP3124</strain>
    </source>
</reference>
<protein>
    <submittedName>
        <fullName evidence="3">Uncharacterized protein</fullName>
    </submittedName>
</protein>
<evidence type="ECO:0000256" key="2">
    <source>
        <dbReference type="SAM" id="Phobius"/>
    </source>
</evidence>
<organism evidence="3">
    <name type="scientific">Erythrolobus australicus</name>
    <dbReference type="NCBI Taxonomy" id="1077150"/>
    <lineage>
        <taxon>Eukaryota</taxon>
        <taxon>Rhodophyta</taxon>
        <taxon>Bangiophyceae</taxon>
        <taxon>Porphyridiales</taxon>
        <taxon>Porphyridiaceae</taxon>
        <taxon>Erythrolobus</taxon>
    </lineage>
</organism>
<keyword evidence="2" id="KW-0472">Membrane</keyword>
<keyword evidence="2" id="KW-1133">Transmembrane helix</keyword>
<feature type="transmembrane region" description="Helical" evidence="2">
    <location>
        <begin position="167"/>
        <end position="190"/>
    </location>
</feature>
<dbReference type="AlphaFoldDB" id="A0A7S1TMU4"/>
<gene>
    <name evidence="3" type="ORF">EAUS1353_LOCUS1292</name>
</gene>
<evidence type="ECO:0000313" key="3">
    <source>
        <dbReference type="EMBL" id="CAD9239554.1"/>
    </source>
</evidence>
<sequence length="217" mass="23680">MVRDRRRGSGVARARARASAARGVRVRPRRTLVAAAHAGSDGSARRGRSTRDRDRAARHAQRSSRSPSTPLSSSSASSREDPPSPSELVGLPLRYERKDGGPAGDTHAVVVRHVAAVSLWERLKNIVRRIAAALTRAYRSVLSGFCAVVQHPAVQCLGRLLRNVIMAALYTSLSAAVLLCRAALTVLLWLKRWLLRSIPQEHRRLFAGVRTADSSES</sequence>
<feature type="region of interest" description="Disordered" evidence="1">
    <location>
        <begin position="1"/>
        <end position="90"/>
    </location>
</feature>
<accession>A0A7S1TMU4</accession>
<keyword evidence="2" id="KW-0812">Transmembrane</keyword>
<dbReference type="EMBL" id="HBGI01001975">
    <property type="protein sequence ID" value="CAD9239554.1"/>
    <property type="molecule type" value="Transcribed_RNA"/>
</dbReference>
<name>A0A7S1TMU4_9RHOD</name>
<evidence type="ECO:0000256" key="1">
    <source>
        <dbReference type="SAM" id="MobiDB-lite"/>
    </source>
</evidence>
<feature type="compositionally biased region" description="Low complexity" evidence="1">
    <location>
        <begin position="63"/>
        <end position="77"/>
    </location>
</feature>